<evidence type="ECO:0000313" key="3">
    <source>
        <dbReference type="Proteomes" id="UP000199412"/>
    </source>
</evidence>
<organism evidence="2 3">
    <name type="scientific">Rhodospira trueperi</name>
    <dbReference type="NCBI Taxonomy" id="69960"/>
    <lineage>
        <taxon>Bacteria</taxon>
        <taxon>Pseudomonadati</taxon>
        <taxon>Pseudomonadota</taxon>
        <taxon>Alphaproteobacteria</taxon>
        <taxon>Rhodospirillales</taxon>
        <taxon>Rhodospirillaceae</taxon>
        <taxon>Rhodospira</taxon>
    </lineage>
</organism>
<dbReference type="EMBL" id="FNAP01000009">
    <property type="protein sequence ID" value="SDE62215.1"/>
    <property type="molecule type" value="Genomic_DNA"/>
</dbReference>
<dbReference type="InterPro" id="IPR018968">
    <property type="entry name" value="Phasin"/>
</dbReference>
<dbReference type="InterPro" id="IPR010127">
    <property type="entry name" value="Phasin_subfam-1"/>
</dbReference>
<keyword evidence="3" id="KW-1185">Reference proteome</keyword>
<reference evidence="2 3" key="1">
    <citation type="submission" date="2016-10" db="EMBL/GenBank/DDBJ databases">
        <authorList>
            <person name="de Groot N.N."/>
        </authorList>
    </citation>
    <scope>NUCLEOTIDE SEQUENCE [LARGE SCALE GENOMIC DNA]</scope>
    <source>
        <strain evidence="2 3">ATCC 700224</strain>
    </source>
</reference>
<accession>A0A1G7EFM2</accession>
<name>A0A1G7EFM2_9PROT</name>
<dbReference type="Proteomes" id="UP000199412">
    <property type="component" value="Unassembled WGS sequence"/>
</dbReference>
<dbReference type="OrthoDB" id="7678100at2"/>
<dbReference type="RefSeq" id="WP_092786741.1">
    <property type="nucleotide sequence ID" value="NZ_FNAP01000009.1"/>
</dbReference>
<dbReference type="Pfam" id="PF09361">
    <property type="entry name" value="Phasin_2"/>
    <property type="match status" value="1"/>
</dbReference>
<dbReference type="AlphaFoldDB" id="A0A1G7EFM2"/>
<evidence type="ECO:0000259" key="1">
    <source>
        <dbReference type="Pfam" id="PF09361"/>
    </source>
</evidence>
<protein>
    <submittedName>
        <fullName evidence="2">Phasin family protein</fullName>
    </submittedName>
</protein>
<dbReference type="STRING" id="69960.SAMN05421720_10942"/>
<dbReference type="NCBIfam" id="TIGR01841">
    <property type="entry name" value="phasin"/>
    <property type="match status" value="1"/>
</dbReference>
<gene>
    <name evidence="2" type="ORF">SAMN05421720_10942</name>
</gene>
<evidence type="ECO:0000313" key="2">
    <source>
        <dbReference type="EMBL" id="SDE62215.1"/>
    </source>
</evidence>
<feature type="domain" description="Phasin" evidence="1">
    <location>
        <begin position="6"/>
        <end position="104"/>
    </location>
</feature>
<sequence length="115" mass="12416">MIRSYEDLMSFNKDNIDAATAAGKAFAKGLEDISKEAVSFSSKSMDGAVAASKQLGACKTPADFTNLQTKLVKDNWEIMVAQSKKMTELSNDVLKSAMSPLQARTKTVLETFVSA</sequence>
<proteinExistence type="predicted"/>